<dbReference type="InterPro" id="IPR000073">
    <property type="entry name" value="AB_hydrolase_1"/>
</dbReference>
<feature type="domain" description="AB hydrolase-1" evidence="1">
    <location>
        <begin position="72"/>
        <end position="307"/>
    </location>
</feature>
<dbReference type="AlphaFoldDB" id="A0A2R6XAM6"/>
<dbReference type="Proteomes" id="UP000244005">
    <property type="component" value="Unassembled WGS sequence"/>
</dbReference>
<dbReference type="Gene3D" id="3.40.50.1820">
    <property type="entry name" value="alpha/beta hydrolase"/>
    <property type="match status" value="1"/>
</dbReference>
<dbReference type="InterPro" id="IPR045889">
    <property type="entry name" value="MES/HNL"/>
</dbReference>
<sequence length="317" mass="35349">MSCPRMSLIFEHIWPTSSASFYRTRLRNRRRMKISKEVSCLLTLLIFGILFFPTTTSALETTKYDAKGTKHIVFVHGSFHGGWCFYKVSNLLQSRGFTVGAIDLTSQGKNKAIADNVTSIAQFVHPVVEYLNNVTGKVIIMGHSLGGVSISYLMEKFGPEKITKAMFVAAVMPKNNQSFFEASIVGTSTIPPGGQPFVYGNGPSKPPTSVNINLDLARLMFYEESPEEDIILAKTLLVPQPYGVLLEYLHLTPQRHGMIPRYYVKTGKDFILPLSAQERIIAMNPPAGVFLLNNSDHSPFFCEPRKLAKIIQLVDLL</sequence>
<dbReference type="Gramene" id="Mp2g13200.1">
    <property type="protein sequence ID" value="Mp2g13200.1.cds"/>
    <property type="gene ID" value="Mp2g13200"/>
</dbReference>
<organism evidence="2 3">
    <name type="scientific">Marchantia polymorpha</name>
    <name type="common">Common liverwort</name>
    <name type="synonym">Marchantia aquatica</name>
    <dbReference type="NCBI Taxonomy" id="3197"/>
    <lineage>
        <taxon>Eukaryota</taxon>
        <taxon>Viridiplantae</taxon>
        <taxon>Streptophyta</taxon>
        <taxon>Embryophyta</taxon>
        <taxon>Marchantiophyta</taxon>
        <taxon>Marchantiopsida</taxon>
        <taxon>Marchantiidae</taxon>
        <taxon>Marchantiales</taxon>
        <taxon>Marchantiaceae</taxon>
        <taxon>Marchantia</taxon>
    </lineage>
</organism>
<evidence type="ECO:0000259" key="1">
    <source>
        <dbReference type="Pfam" id="PF12697"/>
    </source>
</evidence>
<evidence type="ECO:0000313" key="3">
    <source>
        <dbReference type="Proteomes" id="UP000244005"/>
    </source>
</evidence>
<dbReference type="OrthoDB" id="1263307at2759"/>
<dbReference type="SUPFAM" id="SSF53474">
    <property type="entry name" value="alpha/beta-Hydrolases"/>
    <property type="match status" value="1"/>
</dbReference>
<accession>A0A2R6XAM6</accession>
<dbReference type="GO" id="GO:0080032">
    <property type="term" value="F:methyl jasmonate esterase activity"/>
    <property type="evidence" value="ECO:0000318"/>
    <property type="project" value="GO_Central"/>
</dbReference>
<dbReference type="PANTHER" id="PTHR10992">
    <property type="entry name" value="METHYLESTERASE FAMILY MEMBER"/>
    <property type="match status" value="1"/>
</dbReference>
<proteinExistence type="predicted"/>
<keyword evidence="3" id="KW-1185">Reference proteome</keyword>
<dbReference type="Pfam" id="PF12697">
    <property type="entry name" value="Abhydrolase_6"/>
    <property type="match status" value="1"/>
</dbReference>
<dbReference type="PANTHER" id="PTHR10992:SF1086">
    <property type="entry name" value="AB HYDROLASE-1 DOMAIN-CONTAINING PROTEIN"/>
    <property type="match status" value="1"/>
</dbReference>
<gene>
    <name evidence="2" type="ORF">MARPO_0026s0052</name>
</gene>
<evidence type="ECO:0000313" key="2">
    <source>
        <dbReference type="EMBL" id="PTQ43170.1"/>
    </source>
</evidence>
<reference evidence="3" key="1">
    <citation type="journal article" date="2017" name="Cell">
        <title>Insights into land plant evolution garnered from the Marchantia polymorpha genome.</title>
        <authorList>
            <person name="Bowman J.L."/>
            <person name="Kohchi T."/>
            <person name="Yamato K.T."/>
            <person name="Jenkins J."/>
            <person name="Shu S."/>
            <person name="Ishizaki K."/>
            <person name="Yamaoka S."/>
            <person name="Nishihama R."/>
            <person name="Nakamura Y."/>
            <person name="Berger F."/>
            <person name="Adam C."/>
            <person name="Aki S.S."/>
            <person name="Althoff F."/>
            <person name="Araki T."/>
            <person name="Arteaga-Vazquez M.A."/>
            <person name="Balasubrmanian S."/>
            <person name="Barry K."/>
            <person name="Bauer D."/>
            <person name="Boehm C.R."/>
            <person name="Briginshaw L."/>
            <person name="Caballero-Perez J."/>
            <person name="Catarino B."/>
            <person name="Chen F."/>
            <person name="Chiyoda S."/>
            <person name="Chovatia M."/>
            <person name="Davies K.M."/>
            <person name="Delmans M."/>
            <person name="Demura T."/>
            <person name="Dierschke T."/>
            <person name="Dolan L."/>
            <person name="Dorantes-Acosta A.E."/>
            <person name="Eklund D.M."/>
            <person name="Florent S.N."/>
            <person name="Flores-Sandoval E."/>
            <person name="Fujiyama A."/>
            <person name="Fukuzawa H."/>
            <person name="Galik B."/>
            <person name="Grimanelli D."/>
            <person name="Grimwood J."/>
            <person name="Grossniklaus U."/>
            <person name="Hamada T."/>
            <person name="Haseloff J."/>
            <person name="Hetherington A.J."/>
            <person name="Higo A."/>
            <person name="Hirakawa Y."/>
            <person name="Hundley H.N."/>
            <person name="Ikeda Y."/>
            <person name="Inoue K."/>
            <person name="Inoue S.I."/>
            <person name="Ishida S."/>
            <person name="Jia Q."/>
            <person name="Kakita M."/>
            <person name="Kanazawa T."/>
            <person name="Kawai Y."/>
            <person name="Kawashima T."/>
            <person name="Kennedy M."/>
            <person name="Kinose K."/>
            <person name="Kinoshita T."/>
            <person name="Kohara Y."/>
            <person name="Koide E."/>
            <person name="Komatsu K."/>
            <person name="Kopischke S."/>
            <person name="Kubo M."/>
            <person name="Kyozuka J."/>
            <person name="Lagercrantz U."/>
            <person name="Lin S.S."/>
            <person name="Lindquist E."/>
            <person name="Lipzen A.M."/>
            <person name="Lu C.W."/>
            <person name="De Luna E."/>
            <person name="Martienssen R.A."/>
            <person name="Minamino N."/>
            <person name="Mizutani M."/>
            <person name="Mizutani M."/>
            <person name="Mochizuki N."/>
            <person name="Monte I."/>
            <person name="Mosher R."/>
            <person name="Nagasaki H."/>
            <person name="Nakagami H."/>
            <person name="Naramoto S."/>
            <person name="Nishitani K."/>
            <person name="Ohtani M."/>
            <person name="Okamoto T."/>
            <person name="Okumura M."/>
            <person name="Phillips J."/>
            <person name="Pollak B."/>
            <person name="Reinders A."/>
            <person name="Rovekamp M."/>
            <person name="Sano R."/>
            <person name="Sawa S."/>
            <person name="Schmid M.W."/>
            <person name="Shirakawa M."/>
            <person name="Solano R."/>
            <person name="Spunde A."/>
            <person name="Suetsugu N."/>
            <person name="Sugano S."/>
            <person name="Sugiyama A."/>
            <person name="Sun R."/>
            <person name="Suzuki Y."/>
            <person name="Takenaka M."/>
            <person name="Takezawa D."/>
            <person name="Tomogane H."/>
            <person name="Tsuzuki M."/>
            <person name="Ueda T."/>
            <person name="Umeda M."/>
            <person name="Ward J.M."/>
            <person name="Watanabe Y."/>
            <person name="Yazaki K."/>
            <person name="Yokoyama R."/>
            <person name="Yoshitake Y."/>
            <person name="Yotsui I."/>
            <person name="Zachgo S."/>
            <person name="Schmutz J."/>
        </authorList>
    </citation>
    <scope>NUCLEOTIDE SEQUENCE [LARGE SCALE GENOMIC DNA]</scope>
    <source>
        <strain evidence="3">Tak-1</strain>
    </source>
</reference>
<name>A0A2R6XAM6_MARPO</name>
<dbReference type="EMBL" id="KZ772698">
    <property type="protein sequence ID" value="PTQ43170.1"/>
    <property type="molecule type" value="Genomic_DNA"/>
</dbReference>
<dbReference type="OMA" id="LIFEHIW"/>
<dbReference type="GO" id="GO:0080030">
    <property type="term" value="F:methyl indole-3-acetate esterase activity"/>
    <property type="evidence" value="ECO:0000318"/>
    <property type="project" value="GO_Central"/>
</dbReference>
<protein>
    <recommendedName>
        <fullName evidence="1">AB hydrolase-1 domain-containing protein</fullName>
    </recommendedName>
</protein>
<dbReference type="InterPro" id="IPR029058">
    <property type="entry name" value="AB_hydrolase_fold"/>
</dbReference>